<organism evidence="4 5">
    <name type="scientific">Sphagnum jensenii</name>
    <dbReference type="NCBI Taxonomy" id="128206"/>
    <lineage>
        <taxon>Eukaryota</taxon>
        <taxon>Viridiplantae</taxon>
        <taxon>Streptophyta</taxon>
        <taxon>Embryophyta</taxon>
        <taxon>Bryophyta</taxon>
        <taxon>Sphagnophytina</taxon>
        <taxon>Sphagnopsida</taxon>
        <taxon>Sphagnales</taxon>
        <taxon>Sphagnaceae</taxon>
        <taxon>Sphagnum</taxon>
    </lineage>
</organism>
<reference evidence="4" key="1">
    <citation type="submission" date="2024-03" db="EMBL/GenBank/DDBJ databases">
        <authorList>
            <consortium name="ELIXIR-Norway"/>
            <consortium name="Elixir Norway"/>
        </authorList>
    </citation>
    <scope>NUCLEOTIDE SEQUENCE</scope>
</reference>
<evidence type="ECO:0000256" key="2">
    <source>
        <dbReference type="SAM" id="MobiDB-lite"/>
    </source>
</evidence>
<gene>
    <name evidence="4" type="ORF">CSSPJE1EN2_LOCUS6226</name>
</gene>
<dbReference type="Pfam" id="PF13424">
    <property type="entry name" value="TPR_12"/>
    <property type="match status" value="1"/>
</dbReference>
<evidence type="ECO:0000259" key="3">
    <source>
        <dbReference type="PROSITE" id="PS51823"/>
    </source>
</evidence>
<name>A0ABP1ALH5_9BRYO</name>
<dbReference type="SMART" id="SM00028">
    <property type="entry name" value="TPR"/>
    <property type="match status" value="3"/>
</dbReference>
<dbReference type="InterPro" id="IPR027523">
    <property type="entry name" value="CLU_prot"/>
</dbReference>
<proteinExistence type="predicted"/>
<feature type="domain" description="Clu" evidence="3">
    <location>
        <begin position="211"/>
        <end position="508"/>
    </location>
</feature>
<dbReference type="Proteomes" id="UP001497522">
    <property type="component" value="Chromosome 13"/>
</dbReference>
<dbReference type="InterPro" id="IPR019734">
    <property type="entry name" value="TPR_rpt"/>
</dbReference>
<dbReference type="SUPFAM" id="SSF48452">
    <property type="entry name" value="TPR-like"/>
    <property type="match status" value="1"/>
</dbReference>
<dbReference type="PANTHER" id="PTHR12601">
    <property type="entry name" value="EUKARYOTIC TRANSLATION INITIATION FACTOR 3 SUBUNIT EIF-3"/>
    <property type="match status" value="1"/>
</dbReference>
<accession>A0ABP1ALH5</accession>
<keyword evidence="1" id="KW-0963">Cytoplasm</keyword>
<feature type="region of interest" description="Disordered" evidence="2">
    <location>
        <begin position="43"/>
        <end position="65"/>
    </location>
</feature>
<evidence type="ECO:0000313" key="5">
    <source>
        <dbReference type="Proteomes" id="UP001497522"/>
    </source>
</evidence>
<evidence type="ECO:0000313" key="4">
    <source>
        <dbReference type="EMBL" id="CAK9863231.1"/>
    </source>
</evidence>
<sequence>MLEASSLKPCVLDVVEEDYTEDLALAHVRRLLDIVACTTSFGSSGKQAEVKPSSHEPGKGVAHGASSPAGIMAEVTGNLPTTTGEDSESVRKEADAQVILRCSLKQALDQKQDGDFFVLDVRLCNGKLVTVAACEKGFYSCSKQLKLHDHSLVVLLCCLSKSFAKAYDDLMKAFVERNKFGNLPFGFRANTWVVPAIAAEAPSIFPPLPVEDETWGGDGGGKGREKEGITSPWALDFAILTAMPCKTPEERQTHGHKVFLHHNMFIEVAVTQARDLIQEVLERAAQRAATPDLDGILHLDTRCNLRFTVHRDIRDASKKLVMKVNSSQAPSLSSSDVAEKNLLKGITADESTAIHHTQILGTVIVRHRGFIVIVESAGPSSGDGQLIPTDLTTEEQLDGGANALDLNRDYWSPAVSKKTSKAASLPDLTKLQYTSKNTDSDINQKTRDEANQIADSLIQNDGEQKGAGGTGTFNGSPSSGCFFSAARNCNRPALQELAEKLPHIESLCVHEMLMHAFKYVLQAVIAASKATSDLPVNIAAALNVMLGTSPEGMHSIPCVQIGIQLAARDYNFHMTIAFKKVDIISLIPVHKALSKLVSVCGPYHQMTAGAYSLLAVVLYHTGDFNQAAIYQQKVLDINERELGLDHPDNMKSYGDLAVFYYHLQHNELALKYVNQALYLLHLTCGPSHPNTAATYINVAMMEEGMGNIHIALHYLHGALKCNECLLGADHIQDAAAWLEYFDSKAVEQQEAARNGTPKPDSSIASKGHLRFTALFLRTQEGCSLYQPHPAQAYLPMSSTSKLPSSLTWTKRRVKVIPKVSLLSTSILPMSPTEEPLVHGIEVTLKMPDVGMIEESHEDEGWQEAVPRGWLYGGVKRWISHKDNVHSGPAQNIKSEAQSSRPAYSGVKQHRQNGGILRESSNITLNKTAFQCSSKKGFQVHQGVASQIHNVATQVSAEQQPAGGKRNENLPSVVKTLPQKESESQEDMQSNSGTNTRAMQVTESISEKEDRGKSASAGGAVTQTNTQTAHQILPGNFIDQGAGAGAVFLVRSVFSYKEIACNPPGTHSLMHQYWNSQLLLLHMQTRTLLYHPLLPRLGVLLLIREPTG</sequence>
<dbReference type="EMBL" id="OZ023714">
    <property type="protein sequence ID" value="CAK9863231.1"/>
    <property type="molecule type" value="Genomic_DNA"/>
</dbReference>
<feature type="compositionally biased region" description="Basic and acidic residues" evidence="2">
    <location>
        <begin position="48"/>
        <end position="58"/>
    </location>
</feature>
<dbReference type="InterPro" id="IPR025697">
    <property type="entry name" value="CLU_dom"/>
</dbReference>
<feature type="region of interest" description="Disordered" evidence="2">
    <location>
        <begin position="976"/>
        <end position="1019"/>
    </location>
</feature>
<dbReference type="PANTHER" id="PTHR12601:SF17">
    <property type="entry name" value="PROTEIN REDUCED CHLOROPLAST COVERAGE 1"/>
    <property type="match status" value="1"/>
</dbReference>
<feature type="compositionally biased region" description="Polar residues" evidence="2">
    <location>
        <begin position="986"/>
        <end position="1003"/>
    </location>
</feature>
<dbReference type="Gene3D" id="1.25.40.10">
    <property type="entry name" value="Tetratricopeptide repeat domain"/>
    <property type="match status" value="1"/>
</dbReference>
<feature type="compositionally biased region" description="Polar residues" evidence="2">
    <location>
        <begin position="888"/>
        <end position="901"/>
    </location>
</feature>
<keyword evidence="5" id="KW-1185">Reference proteome</keyword>
<dbReference type="Pfam" id="PF13374">
    <property type="entry name" value="TPR_10"/>
    <property type="match status" value="1"/>
</dbReference>
<evidence type="ECO:0000256" key="1">
    <source>
        <dbReference type="ARBA" id="ARBA00022490"/>
    </source>
</evidence>
<feature type="region of interest" description="Disordered" evidence="2">
    <location>
        <begin position="886"/>
        <end position="911"/>
    </location>
</feature>
<dbReference type="InterPro" id="IPR011990">
    <property type="entry name" value="TPR-like_helical_dom_sf"/>
</dbReference>
<dbReference type="PROSITE" id="PS51823">
    <property type="entry name" value="CLU"/>
    <property type="match status" value="1"/>
</dbReference>
<protein>
    <recommendedName>
        <fullName evidence="3">Clu domain-containing protein</fullName>
    </recommendedName>
</protein>